<keyword evidence="6 7" id="KW-0961">Cell wall biogenesis/degradation</keyword>
<keyword evidence="5 7" id="KW-0413">Isomerase</keyword>
<proteinExistence type="inferred from homology"/>
<evidence type="ECO:0000256" key="7">
    <source>
        <dbReference type="HAMAP-Rule" id="MF_00258"/>
    </source>
</evidence>
<dbReference type="HAMAP" id="MF_00258">
    <property type="entry name" value="Glu_racemase"/>
    <property type="match status" value="1"/>
</dbReference>
<reference evidence="8" key="1">
    <citation type="journal article" date="2020" name="mSystems">
        <title>Genome- and Community-Level Interaction Insights into Carbon Utilization and Element Cycling Functions of Hydrothermarchaeota in Hydrothermal Sediment.</title>
        <authorList>
            <person name="Zhou Z."/>
            <person name="Liu Y."/>
            <person name="Xu W."/>
            <person name="Pan J."/>
            <person name="Luo Z.H."/>
            <person name="Li M."/>
        </authorList>
    </citation>
    <scope>NUCLEOTIDE SEQUENCE [LARGE SCALE GENOMIC DNA]</scope>
    <source>
        <strain evidence="8">SpSt-503</strain>
    </source>
</reference>
<keyword evidence="3 7" id="KW-0133">Cell shape</keyword>
<dbReference type="PANTHER" id="PTHR21198:SF2">
    <property type="entry name" value="GLUTAMATE RACEMASE"/>
    <property type="match status" value="1"/>
</dbReference>
<organism evidence="8">
    <name type="scientific">Gracilinema caldarium</name>
    <dbReference type="NCBI Taxonomy" id="215591"/>
    <lineage>
        <taxon>Bacteria</taxon>
        <taxon>Pseudomonadati</taxon>
        <taxon>Spirochaetota</taxon>
        <taxon>Spirochaetia</taxon>
        <taxon>Spirochaetales</taxon>
        <taxon>Breznakiellaceae</taxon>
        <taxon>Gracilinema</taxon>
    </lineage>
</organism>
<comment type="pathway">
    <text evidence="7">Cell wall biogenesis; peptidoglycan biosynthesis.</text>
</comment>
<feature type="binding site" evidence="7">
    <location>
        <begin position="188"/>
        <end position="189"/>
    </location>
    <ligand>
        <name>substrate</name>
    </ligand>
</feature>
<sequence>MKQSPVLFLDSGVGGLPYCDHFAQLAPQIPRIYIADRAHFPYGPKSRDELGALLQDLITRALDRWPAKVVVIACNTATISAIDILRSSFPGISFVGTVPAVKPAVLASTSNRIGVIATERTIREPYIYELAKRFNPNAELVGLAAPELVAFVEHEWYRADREARLKHVIPYIETFRKAHVDSIVLGCTHFLFLLDEFKTLAEPEIGIFHSLEGVARRVLQLLENRGLLAEKSNRTRQAAEESSSENLLIVTGAGPVSEAWHNFSKTYGLTIEVWE</sequence>
<dbReference type="UniPathway" id="UPA00219"/>
<accession>A0A7C3I777</accession>
<dbReference type="SUPFAM" id="SSF53681">
    <property type="entry name" value="Aspartate/glutamate racemase"/>
    <property type="match status" value="2"/>
</dbReference>
<feature type="active site" description="Proton donor/acceptor" evidence="7">
    <location>
        <position position="74"/>
    </location>
</feature>
<name>A0A7C3I777_9SPIR</name>
<dbReference type="GO" id="GO:0008881">
    <property type="term" value="F:glutamate racemase activity"/>
    <property type="evidence" value="ECO:0007669"/>
    <property type="project" value="UniProtKB-UniRule"/>
</dbReference>
<evidence type="ECO:0000256" key="5">
    <source>
        <dbReference type="ARBA" id="ARBA00023235"/>
    </source>
</evidence>
<dbReference type="AlphaFoldDB" id="A0A7C3I777"/>
<evidence type="ECO:0000256" key="6">
    <source>
        <dbReference type="ARBA" id="ARBA00023316"/>
    </source>
</evidence>
<evidence type="ECO:0000256" key="4">
    <source>
        <dbReference type="ARBA" id="ARBA00022984"/>
    </source>
</evidence>
<dbReference type="EC" id="5.1.1.3" evidence="2 7"/>
<evidence type="ECO:0000256" key="1">
    <source>
        <dbReference type="ARBA" id="ARBA00001602"/>
    </source>
</evidence>
<dbReference type="GO" id="GO:0008360">
    <property type="term" value="P:regulation of cell shape"/>
    <property type="evidence" value="ECO:0007669"/>
    <property type="project" value="UniProtKB-KW"/>
</dbReference>
<dbReference type="PANTHER" id="PTHR21198">
    <property type="entry name" value="GLUTAMATE RACEMASE"/>
    <property type="match status" value="1"/>
</dbReference>
<feature type="active site" description="Proton donor/acceptor" evidence="7">
    <location>
        <position position="187"/>
    </location>
</feature>
<comment type="caution">
    <text evidence="8">The sequence shown here is derived from an EMBL/GenBank/DDBJ whole genome shotgun (WGS) entry which is preliminary data.</text>
</comment>
<evidence type="ECO:0000256" key="3">
    <source>
        <dbReference type="ARBA" id="ARBA00022960"/>
    </source>
</evidence>
<dbReference type="NCBIfam" id="TIGR00067">
    <property type="entry name" value="glut_race"/>
    <property type="match status" value="1"/>
</dbReference>
<comment type="function">
    <text evidence="7">Provides the (R)-glutamate required for cell wall biosynthesis.</text>
</comment>
<gene>
    <name evidence="7 8" type="primary">murI</name>
    <name evidence="8" type="ORF">ENS59_08640</name>
</gene>
<dbReference type="Gene3D" id="3.40.50.1860">
    <property type="match status" value="2"/>
</dbReference>
<feature type="binding site" evidence="7">
    <location>
        <begin position="42"/>
        <end position="43"/>
    </location>
    <ligand>
        <name>substrate</name>
    </ligand>
</feature>
<feature type="binding site" evidence="7">
    <location>
        <begin position="75"/>
        <end position="76"/>
    </location>
    <ligand>
        <name>substrate</name>
    </ligand>
</feature>
<dbReference type="GO" id="GO:0071555">
    <property type="term" value="P:cell wall organization"/>
    <property type="evidence" value="ECO:0007669"/>
    <property type="project" value="UniProtKB-KW"/>
</dbReference>
<keyword evidence="4 7" id="KW-0573">Peptidoglycan synthesis</keyword>
<comment type="similarity">
    <text evidence="7">Belongs to the aspartate/glutamate racemases family.</text>
</comment>
<dbReference type="PROSITE" id="PS00923">
    <property type="entry name" value="ASP_GLU_RACEMASE_1"/>
    <property type="match status" value="1"/>
</dbReference>
<protein>
    <recommendedName>
        <fullName evidence="2 7">Glutamate racemase</fullName>
        <ecNumber evidence="2 7">5.1.1.3</ecNumber>
    </recommendedName>
</protein>
<dbReference type="EMBL" id="DSVL01000265">
    <property type="protein sequence ID" value="HFH29562.1"/>
    <property type="molecule type" value="Genomic_DNA"/>
</dbReference>
<evidence type="ECO:0000256" key="2">
    <source>
        <dbReference type="ARBA" id="ARBA00013090"/>
    </source>
</evidence>
<dbReference type="InterPro" id="IPR018187">
    <property type="entry name" value="Asp/Glu_racemase_AS_1"/>
</dbReference>
<dbReference type="InterPro" id="IPR015942">
    <property type="entry name" value="Asp/Glu/hydantoin_racemase"/>
</dbReference>
<dbReference type="GO" id="GO:0009252">
    <property type="term" value="P:peptidoglycan biosynthetic process"/>
    <property type="evidence" value="ECO:0007669"/>
    <property type="project" value="UniProtKB-UniRule"/>
</dbReference>
<feature type="binding site" evidence="7">
    <location>
        <begin position="10"/>
        <end position="11"/>
    </location>
    <ligand>
        <name>substrate</name>
    </ligand>
</feature>
<evidence type="ECO:0000313" key="8">
    <source>
        <dbReference type="EMBL" id="HFH29562.1"/>
    </source>
</evidence>
<dbReference type="Pfam" id="PF01177">
    <property type="entry name" value="Asp_Glu_race"/>
    <property type="match status" value="1"/>
</dbReference>
<comment type="catalytic activity">
    <reaction evidence="1 7">
        <text>L-glutamate = D-glutamate</text>
        <dbReference type="Rhea" id="RHEA:12813"/>
        <dbReference type="ChEBI" id="CHEBI:29985"/>
        <dbReference type="ChEBI" id="CHEBI:29986"/>
        <dbReference type="EC" id="5.1.1.3"/>
    </reaction>
</comment>
<dbReference type="InterPro" id="IPR001920">
    <property type="entry name" value="Asp/Glu_race"/>
</dbReference>
<dbReference type="InterPro" id="IPR004391">
    <property type="entry name" value="Glu_race"/>
</dbReference>